<dbReference type="InterPro" id="IPR008947">
    <property type="entry name" value="PLipase_C/P1_nuclease_dom_sf"/>
</dbReference>
<gene>
    <name evidence="3" type="ORF">O3H35_13980</name>
    <name evidence="2" type="ORF">O3H54_14510</name>
</gene>
<proteinExistence type="predicted"/>
<dbReference type="EMBL" id="JAPVER010000020">
    <property type="protein sequence ID" value="MCZ3367098.1"/>
    <property type="molecule type" value="Genomic_DNA"/>
</dbReference>
<dbReference type="EMBL" id="JAPVES010000030">
    <property type="protein sequence ID" value="MCZ3373754.1"/>
    <property type="molecule type" value="Genomic_DNA"/>
</dbReference>
<evidence type="ECO:0000313" key="2">
    <source>
        <dbReference type="EMBL" id="MCZ3367098.1"/>
    </source>
</evidence>
<dbReference type="SUPFAM" id="SSF48537">
    <property type="entry name" value="Phospholipase C/P1 nuclease"/>
    <property type="match status" value="1"/>
</dbReference>
<name>A0A9E5DLL8_9EURY</name>
<protein>
    <submittedName>
        <fullName evidence="3">Zinc dependent phospholipase C family protein</fullName>
    </submittedName>
</protein>
<reference evidence="3" key="1">
    <citation type="submission" date="2022-12" db="EMBL/GenBank/DDBJ databases">
        <title>Reclassification of two methanogenic archaea species isolated from the Kolyma lowland permafrost.</title>
        <authorList>
            <person name="Trubitsyn V.E."/>
            <person name="Rivkina E.M."/>
            <person name="Shcherbakova V.A."/>
        </authorList>
    </citation>
    <scope>NUCLEOTIDE SEQUENCE</scope>
    <source>
        <strain evidence="2">M2</strain>
        <strain evidence="3">MK4</strain>
    </source>
</reference>
<feature type="domain" description="Phospholipase C/D" evidence="1">
    <location>
        <begin position="22"/>
        <end position="138"/>
    </location>
</feature>
<sequence length="188" mass="21151">MVFLLSVPLLISPAAAWDVQNHQDIASKVYYSLPQSVQQKLDLNEMKRGSIAPDVVFKDYNPNHQYPASATQAQIWINKAKKAYKSKDYKYASYCFGVASHYITDTFSAPHAVAGETLAQHVAYENQAIKMKPSIRYKSGSLSSLLKYGYLQGRQDWSLWLKTKSTSIPQRDLNNAGSAAYSIIRNCF</sequence>
<dbReference type="GO" id="GO:0016788">
    <property type="term" value="F:hydrolase activity, acting on ester bonds"/>
    <property type="evidence" value="ECO:0007669"/>
    <property type="project" value="InterPro"/>
</dbReference>
<dbReference type="AlphaFoldDB" id="A0A9E5DLL8"/>
<comment type="caution">
    <text evidence="3">The sequence shown here is derived from an EMBL/GenBank/DDBJ whole genome shotgun (WGS) entry which is preliminary data.</text>
</comment>
<dbReference type="Proteomes" id="UP001068021">
    <property type="component" value="Unassembled WGS sequence"/>
</dbReference>
<evidence type="ECO:0000313" key="4">
    <source>
        <dbReference type="Proteomes" id="UP001068021"/>
    </source>
</evidence>
<dbReference type="Pfam" id="PF00882">
    <property type="entry name" value="Zn_dep_PLPC"/>
    <property type="match status" value="1"/>
</dbReference>
<dbReference type="RefSeq" id="WP_048082380.1">
    <property type="nucleotide sequence ID" value="NZ_JAPVER010000020.1"/>
</dbReference>
<keyword evidence="4" id="KW-1185">Reference proteome</keyword>
<accession>A0A9E5DLL8</accession>
<dbReference type="InterPro" id="IPR029002">
    <property type="entry name" value="PLPC/GPLD1"/>
</dbReference>
<organism evidence="3">
    <name type="scientific">Methanobacterium veterum</name>
    <dbReference type="NCBI Taxonomy" id="408577"/>
    <lineage>
        <taxon>Archaea</taxon>
        <taxon>Methanobacteriati</taxon>
        <taxon>Methanobacteriota</taxon>
        <taxon>Methanomada group</taxon>
        <taxon>Methanobacteria</taxon>
        <taxon>Methanobacteriales</taxon>
        <taxon>Methanobacteriaceae</taxon>
        <taxon>Methanobacterium</taxon>
    </lineage>
</organism>
<evidence type="ECO:0000259" key="1">
    <source>
        <dbReference type="Pfam" id="PF00882"/>
    </source>
</evidence>
<dbReference type="Proteomes" id="UP001074446">
    <property type="component" value="Unassembled WGS sequence"/>
</dbReference>
<dbReference type="Gene3D" id="1.10.575.10">
    <property type="entry name" value="P1 Nuclease"/>
    <property type="match status" value="1"/>
</dbReference>
<evidence type="ECO:0000313" key="3">
    <source>
        <dbReference type="EMBL" id="MCZ3373754.1"/>
    </source>
</evidence>